<dbReference type="InterPro" id="IPR011990">
    <property type="entry name" value="TPR-like_helical_dom_sf"/>
</dbReference>
<evidence type="ECO:0000313" key="3">
    <source>
        <dbReference type="Proteomes" id="UP000518300"/>
    </source>
</evidence>
<organism evidence="2 3">
    <name type="scientific">Pyxidicoccus fallax</name>
    <dbReference type="NCBI Taxonomy" id="394095"/>
    <lineage>
        <taxon>Bacteria</taxon>
        <taxon>Pseudomonadati</taxon>
        <taxon>Myxococcota</taxon>
        <taxon>Myxococcia</taxon>
        <taxon>Myxococcales</taxon>
        <taxon>Cystobacterineae</taxon>
        <taxon>Myxococcaceae</taxon>
        <taxon>Pyxidicoccus</taxon>
    </lineage>
</organism>
<dbReference type="SMART" id="SM00028">
    <property type="entry name" value="TPR"/>
    <property type="match status" value="2"/>
</dbReference>
<sequence length="303" mass="33523">MRTALLVSAAALLIHLIPLFLPRNMPEQELAIARATPSAEQRVHFLLPLREHPKATPADLREAAELLLDGAPSEAYELAQEAERRDPNAVETQLLLARICDLERMDRCVSSALERAARVAPKDARPDLLRAELQEKDGDVAGAAESVGRAYGKTPADPLVGLRYVRLLSAAKRGDDARNVLHALEGHIPRARLLVEQGRVWTREGRDAEAAKLFRKAAEEDPRLAVAFFELGLTWHRLGNEEAAEEALRQADKLDLADPKALAALCAMQLKSGRINDARLTRMDLERRFSGQPELIRQSCSIP</sequence>
<feature type="repeat" description="TPR" evidence="1">
    <location>
        <begin position="191"/>
        <end position="224"/>
    </location>
</feature>
<evidence type="ECO:0008006" key="4">
    <source>
        <dbReference type="Google" id="ProtNLM"/>
    </source>
</evidence>
<dbReference type="Gene3D" id="1.25.40.10">
    <property type="entry name" value="Tetratricopeptide repeat domain"/>
    <property type="match status" value="2"/>
</dbReference>
<comment type="caution">
    <text evidence="2">The sequence shown here is derived from an EMBL/GenBank/DDBJ whole genome shotgun (WGS) entry which is preliminary data.</text>
</comment>
<keyword evidence="3" id="KW-1185">Reference proteome</keyword>
<evidence type="ECO:0000256" key="1">
    <source>
        <dbReference type="PROSITE-ProRule" id="PRU00339"/>
    </source>
</evidence>
<dbReference type="Proteomes" id="UP000518300">
    <property type="component" value="Unassembled WGS sequence"/>
</dbReference>
<dbReference type="AlphaFoldDB" id="A0A848LSR1"/>
<accession>A0A848LSR1</accession>
<dbReference type="Pfam" id="PF13432">
    <property type="entry name" value="TPR_16"/>
    <property type="match status" value="2"/>
</dbReference>
<dbReference type="EMBL" id="JABBJJ010000272">
    <property type="protein sequence ID" value="NMO20806.1"/>
    <property type="molecule type" value="Genomic_DNA"/>
</dbReference>
<evidence type="ECO:0000313" key="2">
    <source>
        <dbReference type="EMBL" id="NMO20806.1"/>
    </source>
</evidence>
<proteinExistence type="predicted"/>
<reference evidence="2 3" key="1">
    <citation type="submission" date="2020-04" db="EMBL/GenBank/DDBJ databases">
        <title>Draft genome of Pyxidicoccus fallax type strain.</title>
        <authorList>
            <person name="Whitworth D.E."/>
        </authorList>
    </citation>
    <scope>NUCLEOTIDE SEQUENCE [LARGE SCALE GENOMIC DNA]</scope>
    <source>
        <strain evidence="2 3">DSM 14698</strain>
    </source>
</reference>
<name>A0A848LSR1_9BACT</name>
<dbReference type="InterPro" id="IPR019734">
    <property type="entry name" value="TPR_rpt"/>
</dbReference>
<protein>
    <recommendedName>
        <fullName evidence="4">Tetratricopeptide repeat protein</fullName>
    </recommendedName>
</protein>
<dbReference type="PROSITE" id="PS50005">
    <property type="entry name" value="TPR"/>
    <property type="match status" value="1"/>
</dbReference>
<dbReference type="SUPFAM" id="SSF48452">
    <property type="entry name" value="TPR-like"/>
    <property type="match status" value="2"/>
</dbReference>
<keyword evidence="1" id="KW-0802">TPR repeat</keyword>
<gene>
    <name evidence="2" type="ORF">HG543_39075</name>
</gene>